<keyword evidence="5 8" id="KW-0808">Transferase</keyword>
<proteinExistence type="inferred from homology"/>
<dbReference type="GO" id="GO:0033816">
    <property type="term" value="F:diaminobutyrate acetyltransferase activity"/>
    <property type="evidence" value="ECO:0007669"/>
    <property type="project" value="UniProtKB-EC"/>
</dbReference>
<dbReference type="SUPFAM" id="SSF55729">
    <property type="entry name" value="Acyl-CoA N-acyltransferases (Nat)"/>
    <property type="match status" value="1"/>
</dbReference>
<dbReference type="Gene3D" id="3.40.630.30">
    <property type="match status" value="1"/>
</dbReference>
<evidence type="ECO:0000256" key="8">
    <source>
        <dbReference type="RuleBase" id="RU365045"/>
    </source>
</evidence>
<name>A0ABY7STR3_9RHOB</name>
<comment type="pathway">
    <text evidence="1 8">Amine and polyamine biosynthesis; ectoine biosynthesis; L-ectoine from L-aspartate 4-semialdehyde: step 2/3.</text>
</comment>
<comment type="catalytic activity">
    <reaction evidence="7 8">
        <text>L-2,4-diaminobutanoate + acetyl-CoA = (2S)-4-acetamido-2-aminobutanoate + CoA + H(+)</text>
        <dbReference type="Rhea" id="RHEA:16901"/>
        <dbReference type="ChEBI" id="CHEBI:15378"/>
        <dbReference type="ChEBI" id="CHEBI:57287"/>
        <dbReference type="ChEBI" id="CHEBI:57288"/>
        <dbReference type="ChEBI" id="CHEBI:58761"/>
        <dbReference type="ChEBI" id="CHEBI:58929"/>
        <dbReference type="EC" id="2.3.1.178"/>
    </reaction>
</comment>
<dbReference type="InterPro" id="IPR012772">
    <property type="entry name" value="Ectoine_EctA"/>
</dbReference>
<gene>
    <name evidence="8 10" type="primary">ectA</name>
    <name evidence="10" type="ORF">JHW45_09510</name>
</gene>
<dbReference type="PANTHER" id="PTHR43072:SF23">
    <property type="entry name" value="UPF0039 PROTEIN C11D3.02C"/>
    <property type="match status" value="1"/>
</dbReference>
<dbReference type="PROSITE" id="PS51186">
    <property type="entry name" value="GNAT"/>
    <property type="match status" value="1"/>
</dbReference>
<dbReference type="EMBL" id="CP067134">
    <property type="protein sequence ID" value="WCR09367.1"/>
    <property type="molecule type" value="Genomic_DNA"/>
</dbReference>
<keyword evidence="6 8" id="KW-0012">Acyltransferase</keyword>
<evidence type="ECO:0000313" key="10">
    <source>
        <dbReference type="EMBL" id="WCR09367.1"/>
    </source>
</evidence>
<dbReference type="Proteomes" id="UP001218412">
    <property type="component" value="Chromosome"/>
</dbReference>
<evidence type="ECO:0000256" key="5">
    <source>
        <dbReference type="ARBA" id="ARBA00022679"/>
    </source>
</evidence>
<dbReference type="CDD" id="cd04301">
    <property type="entry name" value="NAT_SF"/>
    <property type="match status" value="1"/>
</dbReference>
<protein>
    <recommendedName>
        <fullName evidence="4 8">L-2,4-diaminobutyric acid acetyltransferase</fullName>
        <shortName evidence="8">DABA acetyltransferase</shortName>
        <ecNumber evidence="3 8">2.3.1.178</ecNumber>
    </recommendedName>
</protein>
<evidence type="ECO:0000256" key="7">
    <source>
        <dbReference type="ARBA" id="ARBA00048924"/>
    </source>
</evidence>
<evidence type="ECO:0000313" key="11">
    <source>
        <dbReference type="Proteomes" id="UP001218412"/>
    </source>
</evidence>
<evidence type="ECO:0000256" key="2">
    <source>
        <dbReference type="ARBA" id="ARBA00010712"/>
    </source>
</evidence>
<comment type="function">
    <text evidence="8">Catalyzes the acetylation of L-2,4-diaminobutyrate (DABA) to gamma-N-acetyl-alpha,gamma-diaminobutyric acid (ADABA) with acetyl coenzyme A.</text>
</comment>
<dbReference type="NCBIfam" id="TIGR02406">
    <property type="entry name" value="ectoine_EctA"/>
    <property type="match status" value="1"/>
</dbReference>
<reference evidence="10 11" key="1">
    <citation type="submission" date="2021-01" db="EMBL/GenBank/DDBJ databases">
        <title>Biogeographic distribution of Paracoccus.</title>
        <authorList>
            <person name="Hollensteiner J."/>
            <person name="Leineberger J."/>
            <person name="Brinkhoff T."/>
            <person name="Daniel R."/>
        </authorList>
    </citation>
    <scope>NUCLEOTIDE SEQUENCE [LARGE SCALE GENOMIC DNA]</scope>
    <source>
        <strain evidence="10 11">LMG25392</strain>
    </source>
</reference>
<accession>A0ABY7STR3</accession>
<dbReference type="PANTHER" id="PTHR43072">
    <property type="entry name" value="N-ACETYLTRANSFERASE"/>
    <property type="match status" value="1"/>
</dbReference>
<sequence length="187" mass="20712">MPKDMSDIETLRPRTLTLRKPTSEDGSAIWELVRSCKPLDENSMYCNIVQAEHFSDTCVVAEMDGEIVGWISGHMIPNEDALFVWQVAVSPKARGLGLGRKMLEHLIGRDACAEANQLNTTITKDNEASWALFRSFANHVGGELSDQAHYRRDEHFDGRHATEHMVTITLPEDTDADAADADSADAA</sequence>
<evidence type="ECO:0000256" key="4">
    <source>
        <dbReference type="ARBA" id="ARBA00017935"/>
    </source>
</evidence>
<dbReference type="InterPro" id="IPR016181">
    <property type="entry name" value="Acyl_CoA_acyltransferase"/>
</dbReference>
<evidence type="ECO:0000256" key="3">
    <source>
        <dbReference type="ARBA" id="ARBA00012355"/>
    </source>
</evidence>
<dbReference type="EC" id="2.3.1.178" evidence="3 8"/>
<evidence type="ECO:0000259" key="9">
    <source>
        <dbReference type="PROSITE" id="PS51186"/>
    </source>
</evidence>
<comment type="similarity">
    <text evidence="2 8">Belongs to the acetyltransferase family. EctA subfamily.</text>
</comment>
<keyword evidence="11" id="KW-1185">Reference proteome</keyword>
<organism evidence="10 11">
    <name type="scientific">Paracoccus stylophorae</name>
    <dbReference type="NCBI Taxonomy" id="659350"/>
    <lineage>
        <taxon>Bacteria</taxon>
        <taxon>Pseudomonadati</taxon>
        <taxon>Pseudomonadota</taxon>
        <taxon>Alphaproteobacteria</taxon>
        <taxon>Rhodobacterales</taxon>
        <taxon>Paracoccaceae</taxon>
        <taxon>Paracoccus</taxon>
    </lineage>
</organism>
<evidence type="ECO:0000256" key="1">
    <source>
        <dbReference type="ARBA" id="ARBA00004978"/>
    </source>
</evidence>
<dbReference type="RefSeq" id="WP_419181791.1">
    <property type="nucleotide sequence ID" value="NZ_CP067134.1"/>
</dbReference>
<evidence type="ECO:0000256" key="6">
    <source>
        <dbReference type="ARBA" id="ARBA00023315"/>
    </source>
</evidence>
<feature type="domain" description="N-acetyltransferase" evidence="9">
    <location>
        <begin position="16"/>
        <end position="169"/>
    </location>
</feature>
<dbReference type="InterPro" id="IPR000182">
    <property type="entry name" value="GNAT_dom"/>
</dbReference>
<dbReference type="Pfam" id="PF00583">
    <property type="entry name" value="Acetyltransf_1"/>
    <property type="match status" value="1"/>
</dbReference>